<comment type="caution">
    <text evidence="3">The sequence shown here is derived from an EMBL/GenBank/DDBJ whole genome shotgun (WGS) entry which is preliminary data.</text>
</comment>
<name>A0A8S1JDL4_9CHLO</name>
<feature type="compositionally biased region" description="Acidic residues" evidence="1">
    <location>
        <begin position="498"/>
        <end position="507"/>
    </location>
</feature>
<dbReference type="SMART" id="SM00331">
    <property type="entry name" value="PP2C_SIG"/>
    <property type="match status" value="1"/>
</dbReference>
<dbReference type="PANTHER" id="PTHR12320">
    <property type="entry name" value="PROTEIN PHOSPHATASE 2C"/>
    <property type="match status" value="1"/>
</dbReference>
<feature type="region of interest" description="Disordered" evidence="1">
    <location>
        <begin position="293"/>
        <end position="330"/>
    </location>
</feature>
<dbReference type="Gene3D" id="3.60.40.10">
    <property type="entry name" value="PPM-type phosphatase domain"/>
    <property type="match status" value="1"/>
</dbReference>
<dbReference type="OrthoDB" id="515767at2759"/>
<feature type="region of interest" description="Disordered" evidence="1">
    <location>
        <begin position="425"/>
        <end position="454"/>
    </location>
</feature>
<dbReference type="InterPro" id="IPR039123">
    <property type="entry name" value="PPTC7"/>
</dbReference>
<dbReference type="GO" id="GO:0004722">
    <property type="term" value="F:protein serine/threonine phosphatase activity"/>
    <property type="evidence" value="ECO:0007669"/>
    <property type="project" value="TreeGrafter"/>
</dbReference>
<dbReference type="InterPro" id="IPR001932">
    <property type="entry name" value="PPM-type_phosphatase-like_dom"/>
</dbReference>
<feature type="domain" description="PPM-type phosphatase" evidence="2">
    <location>
        <begin position="526"/>
        <end position="779"/>
    </location>
</feature>
<dbReference type="PANTHER" id="PTHR12320:SF1">
    <property type="entry name" value="PROTEIN PHOSPHATASE PTC7 HOMOLOG"/>
    <property type="match status" value="1"/>
</dbReference>
<evidence type="ECO:0000313" key="4">
    <source>
        <dbReference type="Proteomes" id="UP000708148"/>
    </source>
</evidence>
<sequence length="785" mass="85520">MPGAASGRQWAIGCPIAAPAPRAPAGIRSLGLVPCVRRERLRGGSFGIARAWGRQAGREVTPAVPRGKKPKVVVPRRKNERMLSEGVSPLPLPPPGPIRTIGILASGLALVLAMGAAVAKFLSWRAVGRANAQLELVEQQATIWQSRLDESKGEWQDRLDEMRQQLEKDHQENLVTQLDMKDAEFATVLLKTEEGVRKEVEDLYKSKMQDLRDEERTKMEVVEKKAEDASLRERDLKEQLVKSAEKMEAMEADGKARVRRAEKRAEEALASEKALTEQMRETVEQMAVLESDANERVRDAEKRAEEARARERASVEELRRGTEKMKTMKGDEEARLKLAEKRAEDALARERTSSEELRQQFTELQNLQKGLLKREGELDEKMKLYEDRLVAGQQAQGEVKRQRTEMVALRQEIQDLTDIVKQKDEEMASLRSSQSRVTGASQAQTGGTKQAEGIANIVSRGPLLPLKDRTESEATNSIVEAPPGLRQGLEPSEKALDEAVDMEEGSTDAEPPSSATGGEIRIIAAGATVPHILKVDKGGEDAFFVSGAGLGAFGVADGVGGWAADGIDPALYSRTLMGHAASRVEGNGRVLSAIDVVEFAHQSTKVEGTSTAIVAVMKPEGRLEIANIGDSGARVFRGSQCLFSTKVQEHEFNMPYQLGDPDILEAADTPSDAAVDELPLQPGDVVVMGSDGVFDNLWVEDIGKMVSESLALHGGRMGQREAQVLANKIVESAHENAGSAETRTPWAVEAASRTEASLFDRLFPRGGKMDDCTAVVAVAQRAPST</sequence>
<organism evidence="3 4">
    <name type="scientific">Ostreobium quekettii</name>
    <dbReference type="NCBI Taxonomy" id="121088"/>
    <lineage>
        <taxon>Eukaryota</taxon>
        <taxon>Viridiplantae</taxon>
        <taxon>Chlorophyta</taxon>
        <taxon>core chlorophytes</taxon>
        <taxon>Ulvophyceae</taxon>
        <taxon>TCBD clade</taxon>
        <taxon>Bryopsidales</taxon>
        <taxon>Ostreobineae</taxon>
        <taxon>Ostreobiaceae</taxon>
        <taxon>Ostreobium</taxon>
    </lineage>
</organism>
<dbReference type="InterPro" id="IPR036457">
    <property type="entry name" value="PPM-type-like_dom_sf"/>
</dbReference>
<reference evidence="3" key="1">
    <citation type="submission" date="2020-12" db="EMBL/GenBank/DDBJ databases">
        <authorList>
            <person name="Iha C."/>
        </authorList>
    </citation>
    <scope>NUCLEOTIDE SEQUENCE</scope>
</reference>
<dbReference type="PROSITE" id="PS51746">
    <property type="entry name" value="PPM_2"/>
    <property type="match status" value="1"/>
</dbReference>
<feature type="region of interest" description="Disordered" evidence="1">
    <location>
        <begin position="470"/>
        <end position="491"/>
    </location>
</feature>
<feature type="region of interest" description="Disordered" evidence="1">
    <location>
        <begin position="498"/>
        <end position="517"/>
    </location>
</feature>
<gene>
    <name evidence="3" type="ORF">OSTQU699_LOCUS10725</name>
</gene>
<protein>
    <recommendedName>
        <fullName evidence="2">PPM-type phosphatase domain-containing protein</fullName>
    </recommendedName>
</protein>
<dbReference type="Proteomes" id="UP000708148">
    <property type="component" value="Unassembled WGS sequence"/>
</dbReference>
<accession>A0A8S1JDL4</accession>
<evidence type="ECO:0000259" key="2">
    <source>
        <dbReference type="PROSITE" id="PS51746"/>
    </source>
</evidence>
<dbReference type="SUPFAM" id="SSF81606">
    <property type="entry name" value="PP2C-like"/>
    <property type="match status" value="1"/>
</dbReference>
<keyword evidence="4" id="KW-1185">Reference proteome</keyword>
<dbReference type="SMART" id="SM00332">
    <property type="entry name" value="PP2Cc"/>
    <property type="match status" value="1"/>
</dbReference>
<dbReference type="EMBL" id="CAJHUC010003108">
    <property type="protein sequence ID" value="CAD7705370.1"/>
    <property type="molecule type" value="Genomic_DNA"/>
</dbReference>
<feature type="compositionally biased region" description="Polar residues" evidence="1">
    <location>
        <begin position="430"/>
        <end position="448"/>
    </location>
</feature>
<dbReference type="AlphaFoldDB" id="A0A8S1JDL4"/>
<evidence type="ECO:0000313" key="3">
    <source>
        <dbReference type="EMBL" id="CAD7705370.1"/>
    </source>
</evidence>
<evidence type="ECO:0000256" key="1">
    <source>
        <dbReference type="SAM" id="MobiDB-lite"/>
    </source>
</evidence>
<dbReference type="Pfam" id="PF07228">
    <property type="entry name" value="SpoIIE"/>
    <property type="match status" value="1"/>
</dbReference>
<proteinExistence type="predicted"/>